<dbReference type="Proteomes" id="UP000504636">
    <property type="component" value="Unplaced"/>
</dbReference>
<reference evidence="4" key="2">
    <citation type="submission" date="2020-04" db="EMBL/GenBank/DDBJ databases">
        <authorList>
            <consortium name="NCBI Genome Project"/>
        </authorList>
    </citation>
    <scope>NUCLEOTIDE SEQUENCE</scope>
    <source>
        <strain evidence="4">CBS 304.34</strain>
    </source>
</reference>
<feature type="region of interest" description="Disordered" evidence="1">
    <location>
        <begin position="170"/>
        <end position="224"/>
    </location>
</feature>
<organism evidence="2">
    <name type="scientific">Mytilinidion resinicola</name>
    <dbReference type="NCBI Taxonomy" id="574789"/>
    <lineage>
        <taxon>Eukaryota</taxon>
        <taxon>Fungi</taxon>
        <taxon>Dikarya</taxon>
        <taxon>Ascomycota</taxon>
        <taxon>Pezizomycotina</taxon>
        <taxon>Dothideomycetes</taxon>
        <taxon>Pleosporomycetidae</taxon>
        <taxon>Mytilinidiales</taxon>
        <taxon>Mytilinidiaceae</taxon>
        <taxon>Mytilinidion</taxon>
    </lineage>
</organism>
<keyword evidence="3" id="KW-1185">Reference proteome</keyword>
<dbReference type="GeneID" id="54454329"/>
<dbReference type="EMBL" id="MU003730">
    <property type="protein sequence ID" value="KAF2801444.1"/>
    <property type="molecule type" value="Genomic_DNA"/>
</dbReference>
<dbReference type="RefSeq" id="XP_033568408.1">
    <property type="nucleotide sequence ID" value="XM_033713436.1"/>
</dbReference>
<protein>
    <submittedName>
        <fullName evidence="2 4">Uncharacterized protein</fullName>
    </submittedName>
</protein>
<gene>
    <name evidence="2 4" type="ORF">BDZ99DRAFT_220780</name>
</gene>
<evidence type="ECO:0000313" key="2">
    <source>
        <dbReference type="EMBL" id="KAF2801444.1"/>
    </source>
</evidence>
<proteinExistence type="predicted"/>
<name>A0A6A6Y0B0_9PEZI</name>
<evidence type="ECO:0000256" key="1">
    <source>
        <dbReference type="SAM" id="MobiDB-lite"/>
    </source>
</evidence>
<accession>A0A6A6Y0B0</accession>
<reference evidence="4" key="3">
    <citation type="submission" date="2025-04" db="UniProtKB">
        <authorList>
            <consortium name="RefSeq"/>
        </authorList>
    </citation>
    <scope>IDENTIFICATION</scope>
    <source>
        <strain evidence="4">CBS 304.34</strain>
    </source>
</reference>
<feature type="region of interest" description="Disordered" evidence="1">
    <location>
        <begin position="42"/>
        <end position="91"/>
    </location>
</feature>
<reference evidence="2 4" key="1">
    <citation type="journal article" date="2020" name="Stud. Mycol.">
        <title>101 Dothideomycetes genomes: a test case for predicting lifestyles and emergence of pathogens.</title>
        <authorList>
            <person name="Haridas S."/>
            <person name="Albert R."/>
            <person name="Binder M."/>
            <person name="Bloem J."/>
            <person name="Labutti K."/>
            <person name="Salamov A."/>
            <person name="Andreopoulos B."/>
            <person name="Baker S."/>
            <person name="Barry K."/>
            <person name="Bills G."/>
            <person name="Bluhm B."/>
            <person name="Cannon C."/>
            <person name="Castanera R."/>
            <person name="Culley D."/>
            <person name="Daum C."/>
            <person name="Ezra D."/>
            <person name="Gonzalez J."/>
            <person name="Henrissat B."/>
            <person name="Kuo A."/>
            <person name="Liang C."/>
            <person name="Lipzen A."/>
            <person name="Lutzoni F."/>
            <person name="Magnuson J."/>
            <person name="Mondo S."/>
            <person name="Nolan M."/>
            <person name="Ohm R."/>
            <person name="Pangilinan J."/>
            <person name="Park H.-J."/>
            <person name="Ramirez L."/>
            <person name="Alfaro M."/>
            <person name="Sun H."/>
            <person name="Tritt A."/>
            <person name="Yoshinaga Y."/>
            <person name="Zwiers L.-H."/>
            <person name="Turgeon B."/>
            <person name="Goodwin S."/>
            <person name="Spatafora J."/>
            <person name="Crous P."/>
            <person name="Grigoriev I."/>
        </authorList>
    </citation>
    <scope>NUCLEOTIDE SEQUENCE</scope>
    <source>
        <strain evidence="2 4">CBS 304.34</strain>
    </source>
</reference>
<evidence type="ECO:0000313" key="3">
    <source>
        <dbReference type="Proteomes" id="UP000504636"/>
    </source>
</evidence>
<sequence>MPAFCPNPLCAISLAVFLRPHTSSLNPRSAPKPRNQAIIWRAQGHSRKDKSRNQDPLSHLSARRPAYHPPQVKRSAFNKRPRPSPPKSKSVTKAARCLSLCLRLSTKVALPYRPSSIHRLHRLIRFWERPAKSPRRLASLFSHSSERHTPLLRPIIMLISCSLPVPSSPSSGRLADSFQPNVSRNPPRHQASPPPTQINGIPRDCTRTTSAGMGGSSVRRRLAEQRQERQIAGCRFQNCDH</sequence>
<evidence type="ECO:0000313" key="4">
    <source>
        <dbReference type="RefSeq" id="XP_033568408.1"/>
    </source>
</evidence>
<dbReference type="AlphaFoldDB" id="A0A6A6Y0B0"/>